<dbReference type="WBParaSite" id="nRc.2.0.1.t02550-RA">
    <property type="protein sequence ID" value="nRc.2.0.1.t02550-RA"/>
    <property type="gene ID" value="nRc.2.0.1.g02550"/>
</dbReference>
<accession>A0A915HM37</accession>
<evidence type="ECO:0000313" key="1">
    <source>
        <dbReference type="Proteomes" id="UP000887565"/>
    </source>
</evidence>
<evidence type="ECO:0000313" key="2">
    <source>
        <dbReference type="WBParaSite" id="nRc.2.0.1.t02550-RA"/>
    </source>
</evidence>
<dbReference type="Proteomes" id="UP000887565">
    <property type="component" value="Unplaced"/>
</dbReference>
<reference evidence="2" key="1">
    <citation type="submission" date="2022-11" db="UniProtKB">
        <authorList>
            <consortium name="WormBaseParasite"/>
        </authorList>
    </citation>
    <scope>IDENTIFICATION</scope>
</reference>
<protein>
    <submittedName>
        <fullName evidence="2">Uncharacterized protein</fullName>
    </submittedName>
</protein>
<dbReference type="AlphaFoldDB" id="A0A915HM37"/>
<keyword evidence="1" id="KW-1185">Reference proteome</keyword>
<sequence>MDKKSEEQMVIHEDTGMLQSESVKDHLDRSLERKINWFENHLAQAQNAQHRNMEEDIATTSWNP</sequence>
<name>A0A915HM37_ROMCU</name>
<proteinExistence type="predicted"/>
<organism evidence="1 2">
    <name type="scientific">Romanomermis culicivorax</name>
    <name type="common">Nematode worm</name>
    <dbReference type="NCBI Taxonomy" id="13658"/>
    <lineage>
        <taxon>Eukaryota</taxon>
        <taxon>Metazoa</taxon>
        <taxon>Ecdysozoa</taxon>
        <taxon>Nematoda</taxon>
        <taxon>Enoplea</taxon>
        <taxon>Dorylaimia</taxon>
        <taxon>Mermithida</taxon>
        <taxon>Mermithoidea</taxon>
        <taxon>Mermithidae</taxon>
        <taxon>Romanomermis</taxon>
    </lineage>
</organism>